<dbReference type="OrthoDB" id="9763537at2"/>
<sequence>MNVTLSKNLRSLLGSFALLAVTFAHAQVSIIPRPQQLESQQGHFVLDRHTRIHAPKDTRSQEIAAFLRASIAEQSGITLSDKQPPTSTSIELELDPGIQGDEAYRLTVTPAYVKLAASSDKGLFWGVQTLRQLLPPAPDKTTADKADDAHVNIPAVRIVDAPAFAYRGHMLDVGRHFYPVPFIKQQIDLLSYYKLNTFRWHLTEDQGWRIEIKQYPKLTDVGAWRTEADSSRYGGFYTQEQIRDVVEYARLRGVMVIPEIEMPGHASAALAAYPELSCTKQPIKIPSEGGVFKDVLCVGNEYTFTFLQNVLDEVTALFPAPYVHIGGDEAPKDRWKDCPPCQQLMRREGLRDEEGLQSYFVKRIQRYLASKGKTMIGWDEILEGGADQSAVIEVWRGEAEGRKALANGNRIINAGPFYLDSPLLQLKLEDVYRTDPLADPAYAAHRELVWGAEAPLWSERADPLNAEAKLYPRLQAFAEMLWSAGKRDDAAYADFRRRLQAHYHQLDAWQIAYGPEDRNLVEYEASLNPQRDGWRLHARRGFDDLQNHYTINGDTPDQTSLAFTDELNIRTPGVLKIAPFRHDRPYEHAHSFTLVQNLALGKPIRFATPPHPRYSKNSATALVDGVLGSDDFKDGTWLGWQGANLDATIDLQQAHIIHSISIGFLQQESSWIRPPKRVTFETSDDGRHWQRQYTSDVALIPSDSTSPIRGVEYTAEHPLTARFIRVIADRYGKFNNNESWTFADEILVH</sequence>
<feature type="domain" description="F5/8 type C" evidence="11">
    <location>
        <begin position="615"/>
        <end position="734"/>
    </location>
</feature>
<evidence type="ECO:0000256" key="4">
    <source>
        <dbReference type="ARBA" id="ARBA00022801"/>
    </source>
</evidence>
<dbReference type="SUPFAM" id="SSF49785">
    <property type="entry name" value="Galactose-binding domain-like"/>
    <property type="match status" value="1"/>
</dbReference>
<keyword evidence="5" id="KW-0326">Glycosidase</keyword>
<dbReference type="Gene3D" id="2.60.120.260">
    <property type="entry name" value="Galactose-binding domain-like"/>
    <property type="match status" value="1"/>
</dbReference>
<evidence type="ECO:0000256" key="3">
    <source>
        <dbReference type="ARBA" id="ARBA00012663"/>
    </source>
</evidence>
<dbReference type="InterPro" id="IPR025705">
    <property type="entry name" value="Beta_hexosaminidase_sua/sub"/>
</dbReference>
<dbReference type="SUPFAM" id="SSF51445">
    <property type="entry name" value="(Trans)glycosidases"/>
    <property type="match status" value="1"/>
</dbReference>
<dbReference type="GO" id="GO:0016020">
    <property type="term" value="C:membrane"/>
    <property type="evidence" value="ECO:0007669"/>
    <property type="project" value="TreeGrafter"/>
</dbReference>
<evidence type="ECO:0000256" key="5">
    <source>
        <dbReference type="ARBA" id="ARBA00023295"/>
    </source>
</evidence>
<evidence type="ECO:0000313" key="13">
    <source>
        <dbReference type="EMBL" id="RDD79916.1"/>
    </source>
</evidence>
<dbReference type="Pfam" id="PF02838">
    <property type="entry name" value="Glyco_hydro_20b"/>
    <property type="match status" value="1"/>
</dbReference>
<dbReference type="GO" id="GO:0030203">
    <property type="term" value="P:glycosaminoglycan metabolic process"/>
    <property type="evidence" value="ECO:0007669"/>
    <property type="project" value="TreeGrafter"/>
</dbReference>
<feature type="chain" id="PRO_5016752871" description="beta-N-acetylhexosaminidase" evidence="9">
    <location>
        <begin position="27"/>
        <end position="749"/>
    </location>
</feature>
<evidence type="ECO:0000259" key="10">
    <source>
        <dbReference type="Pfam" id="PF00728"/>
    </source>
</evidence>
<feature type="signal peptide" evidence="9">
    <location>
        <begin position="1"/>
        <end position="26"/>
    </location>
</feature>
<dbReference type="PANTHER" id="PTHR22600">
    <property type="entry name" value="BETA-HEXOSAMINIDASE"/>
    <property type="match status" value="1"/>
</dbReference>
<name>A0A369UH92_9GAMM</name>
<reference evidence="13 14" key="1">
    <citation type="submission" date="2018-07" db="EMBL/GenBank/DDBJ databases">
        <title>Dyella tabacisoli L4-6T, whole genome shotgun sequence.</title>
        <authorList>
            <person name="Zhou X.-K."/>
            <person name="Li W.-J."/>
            <person name="Duan Y.-Q."/>
        </authorList>
    </citation>
    <scope>NUCLEOTIDE SEQUENCE [LARGE SCALE GENOMIC DNA]</scope>
    <source>
        <strain evidence="13 14">L4-6</strain>
    </source>
</reference>
<evidence type="ECO:0000256" key="2">
    <source>
        <dbReference type="ARBA" id="ARBA00006285"/>
    </source>
</evidence>
<evidence type="ECO:0000313" key="14">
    <source>
        <dbReference type="Proteomes" id="UP000253782"/>
    </source>
</evidence>
<feature type="active site" description="Proton donor" evidence="8">
    <location>
        <position position="329"/>
    </location>
</feature>
<dbReference type="Pfam" id="PF00728">
    <property type="entry name" value="Glyco_hydro_20"/>
    <property type="match status" value="1"/>
</dbReference>
<evidence type="ECO:0000256" key="8">
    <source>
        <dbReference type="PIRSR" id="PIRSR625705-1"/>
    </source>
</evidence>
<dbReference type="Gene3D" id="3.30.379.10">
    <property type="entry name" value="Chitobiase/beta-hexosaminidase domain 2-like"/>
    <property type="match status" value="1"/>
</dbReference>
<dbReference type="CDD" id="cd06563">
    <property type="entry name" value="GH20_chitobiase-like"/>
    <property type="match status" value="1"/>
</dbReference>
<dbReference type="Proteomes" id="UP000253782">
    <property type="component" value="Unassembled WGS sequence"/>
</dbReference>
<gene>
    <name evidence="13" type="ORF">DVJ77_19975</name>
</gene>
<evidence type="ECO:0000259" key="11">
    <source>
        <dbReference type="Pfam" id="PF00754"/>
    </source>
</evidence>
<feature type="domain" description="Beta-hexosaminidase bacterial type N-terminal" evidence="12">
    <location>
        <begin position="28"/>
        <end position="161"/>
    </location>
</feature>
<dbReference type="EMBL" id="QQAH01000023">
    <property type="protein sequence ID" value="RDD79916.1"/>
    <property type="molecule type" value="Genomic_DNA"/>
</dbReference>
<comment type="catalytic activity">
    <reaction evidence="1">
        <text>Hydrolysis of terminal non-reducing N-acetyl-D-hexosamine residues in N-acetyl-beta-D-hexosaminides.</text>
        <dbReference type="EC" id="3.2.1.52"/>
    </reaction>
</comment>
<dbReference type="InterPro" id="IPR015882">
    <property type="entry name" value="HEX_bac_N"/>
</dbReference>
<organism evidence="13 14">
    <name type="scientific">Dyella tabacisoli</name>
    <dbReference type="NCBI Taxonomy" id="2282381"/>
    <lineage>
        <taxon>Bacteria</taxon>
        <taxon>Pseudomonadati</taxon>
        <taxon>Pseudomonadota</taxon>
        <taxon>Gammaproteobacteria</taxon>
        <taxon>Lysobacterales</taxon>
        <taxon>Rhodanobacteraceae</taxon>
        <taxon>Dyella</taxon>
    </lineage>
</organism>
<dbReference type="GO" id="GO:0005975">
    <property type="term" value="P:carbohydrate metabolic process"/>
    <property type="evidence" value="ECO:0007669"/>
    <property type="project" value="InterPro"/>
</dbReference>
<dbReference type="Gene3D" id="3.20.20.80">
    <property type="entry name" value="Glycosidases"/>
    <property type="match status" value="1"/>
</dbReference>
<keyword evidence="14" id="KW-1185">Reference proteome</keyword>
<dbReference type="AlphaFoldDB" id="A0A369UH92"/>
<dbReference type="InterPro" id="IPR017853">
    <property type="entry name" value="GH"/>
</dbReference>
<dbReference type="InterPro" id="IPR008979">
    <property type="entry name" value="Galactose-bd-like_sf"/>
</dbReference>
<dbReference type="Pfam" id="PF00754">
    <property type="entry name" value="F5_F8_type_C"/>
    <property type="match status" value="1"/>
</dbReference>
<dbReference type="EC" id="3.2.1.52" evidence="3"/>
<proteinExistence type="inferred from homology"/>
<dbReference type="PANTHER" id="PTHR22600:SF57">
    <property type="entry name" value="BETA-N-ACETYLHEXOSAMINIDASE"/>
    <property type="match status" value="1"/>
</dbReference>
<keyword evidence="9" id="KW-0732">Signal</keyword>
<evidence type="ECO:0000259" key="12">
    <source>
        <dbReference type="Pfam" id="PF02838"/>
    </source>
</evidence>
<evidence type="ECO:0000256" key="7">
    <source>
        <dbReference type="ARBA" id="ARBA00033000"/>
    </source>
</evidence>
<comment type="similarity">
    <text evidence="2">Belongs to the glycosyl hydrolase 20 family.</text>
</comment>
<evidence type="ECO:0000256" key="6">
    <source>
        <dbReference type="ARBA" id="ARBA00030512"/>
    </source>
</evidence>
<dbReference type="GO" id="GO:0004563">
    <property type="term" value="F:beta-N-acetylhexosaminidase activity"/>
    <property type="evidence" value="ECO:0007669"/>
    <property type="project" value="UniProtKB-EC"/>
</dbReference>
<dbReference type="InterPro" id="IPR015883">
    <property type="entry name" value="Glyco_hydro_20_cat"/>
</dbReference>
<comment type="caution">
    <text evidence="13">The sequence shown here is derived from an EMBL/GenBank/DDBJ whole genome shotgun (WGS) entry which is preliminary data.</text>
</comment>
<feature type="domain" description="Glycoside hydrolase family 20 catalytic" evidence="10">
    <location>
        <begin position="164"/>
        <end position="484"/>
    </location>
</feature>
<keyword evidence="4" id="KW-0378">Hydrolase</keyword>
<dbReference type="SUPFAM" id="SSF55545">
    <property type="entry name" value="beta-N-acetylhexosaminidase-like domain"/>
    <property type="match status" value="1"/>
</dbReference>
<dbReference type="InterPro" id="IPR029018">
    <property type="entry name" value="Hex-like_dom2"/>
</dbReference>
<accession>A0A369UH92</accession>
<evidence type="ECO:0000256" key="9">
    <source>
        <dbReference type="SAM" id="SignalP"/>
    </source>
</evidence>
<protein>
    <recommendedName>
        <fullName evidence="3">beta-N-acetylhexosaminidase</fullName>
        <ecNumber evidence="3">3.2.1.52</ecNumber>
    </recommendedName>
    <alternativeName>
        <fullName evidence="6">Beta-N-acetylhexosaminidase</fullName>
    </alternativeName>
    <alternativeName>
        <fullName evidence="7">N-acetyl-beta-glucosaminidase</fullName>
    </alternativeName>
</protein>
<dbReference type="InterPro" id="IPR000421">
    <property type="entry name" value="FA58C"/>
</dbReference>
<dbReference type="PRINTS" id="PR00738">
    <property type="entry name" value="GLHYDRLASE20"/>
</dbReference>
<evidence type="ECO:0000256" key="1">
    <source>
        <dbReference type="ARBA" id="ARBA00001231"/>
    </source>
</evidence>